<gene>
    <name evidence="2" type="ORF">NTJ_06512</name>
</gene>
<dbReference type="Proteomes" id="UP001307889">
    <property type="component" value="Chromosome 4"/>
</dbReference>
<accession>A0ABN7AN97</accession>
<name>A0ABN7AN97_9HEMI</name>
<feature type="compositionally biased region" description="Low complexity" evidence="1">
    <location>
        <begin position="46"/>
        <end position="66"/>
    </location>
</feature>
<evidence type="ECO:0000256" key="1">
    <source>
        <dbReference type="SAM" id="MobiDB-lite"/>
    </source>
</evidence>
<feature type="region of interest" description="Disordered" evidence="1">
    <location>
        <begin position="29"/>
        <end position="107"/>
    </location>
</feature>
<dbReference type="EMBL" id="AP028912">
    <property type="protein sequence ID" value="BES93703.1"/>
    <property type="molecule type" value="Genomic_DNA"/>
</dbReference>
<proteinExistence type="predicted"/>
<feature type="compositionally biased region" description="Basic residues" evidence="1">
    <location>
        <begin position="78"/>
        <end position="87"/>
    </location>
</feature>
<keyword evidence="3" id="KW-1185">Reference proteome</keyword>
<protein>
    <submittedName>
        <fullName evidence="2">Uncharacterized protein</fullName>
    </submittedName>
</protein>
<sequence length="107" mass="12151">MGHQYRLNYQEMGMRRIFPIVLIRGLPIPVEQDAREVETPDERAETSSSDSSDLGTPSTSSPSTARLPPPRVPVSACRRIRRLKRPRSSSSTQPLRRSPRLNQARQQ</sequence>
<organism evidence="2 3">
    <name type="scientific">Nesidiocoris tenuis</name>
    <dbReference type="NCBI Taxonomy" id="355587"/>
    <lineage>
        <taxon>Eukaryota</taxon>
        <taxon>Metazoa</taxon>
        <taxon>Ecdysozoa</taxon>
        <taxon>Arthropoda</taxon>
        <taxon>Hexapoda</taxon>
        <taxon>Insecta</taxon>
        <taxon>Pterygota</taxon>
        <taxon>Neoptera</taxon>
        <taxon>Paraneoptera</taxon>
        <taxon>Hemiptera</taxon>
        <taxon>Heteroptera</taxon>
        <taxon>Panheteroptera</taxon>
        <taxon>Cimicomorpha</taxon>
        <taxon>Miridae</taxon>
        <taxon>Dicyphina</taxon>
        <taxon>Nesidiocoris</taxon>
    </lineage>
</organism>
<feature type="compositionally biased region" description="Polar residues" evidence="1">
    <location>
        <begin position="92"/>
        <end position="107"/>
    </location>
</feature>
<reference evidence="2 3" key="1">
    <citation type="submission" date="2023-09" db="EMBL/GenBank/DDBJ databases">
        <title>Nesidiocoris tenuis whole genome shotgun sequence.</title>
        <authorList>
            <person name="Shibata T."/>
            <person name="Shimoda M."/>
            <person name="Kobayashi T."/>
            <person name="Uehara T."/>
        </authorList>
    </citation>
    <scope>NUCLEOTIDE SEQUENCE [LARGE SCALE GENOMIC DNA]</scope>
    <source>
        <strain evidence="2 3">Japan</strain>
    </source>
</reference>
<evidence type="ECO:0000313" key="2">
    <source>
        <dbReference type="EMBL" id="BES93703.1"/>
    </source>
</evidence>
<feature type="compositionally biased region" description="Basic and acidic residues" evidence="1">
    <location>
        <begin position="32"/>
        <end position="45"/>
    </location>
</feature>
<evidence type="ECO:0000313" key="3">
    <source>
        <dbReference type="Proteomes" id="UP001307889"/>
    </source>
</evidence>